<gene>
    <name evidence="1" type="ORF">RRG08_058852</name>
</gene>
<keyword evidence="2" id="KW-1185">Reference proteome</keyword>
<name>A0AAE0XZG8_9GAST</name>
<dbReference type="AlphaFoldDB" id="A0AAE0XZG8"/>
<protein>
    <submittedName>
        <fullName evidence="1">Uncharacterized protein</fullName>
    </submittedName>
</protein>
<sequence>MVAHWLYDCLWLISPPHGHIKELNQAFLITLQAVGTEHVQAGEVFCKRQGQNLTGSTVSDHKEAFLWLLDLLSYVAPHPQRDCSEHERNTRAKTMTAQSELDIVQYPTT</sequence>
<dbReference type="Proteomes" id="UP001283361">
    <property type="component" value="Unassembled WGS sequence"/>
</dbReference>
<accession>A0AAE0XZG8</accession>
<comment type="caution">
    <text evidence="1">The sequence shown here is derived from an EMBL/GenBank/DDBJ whole genome shotgun (WGS) entry which is preliminary data.</text>
</comment>
<organism evidence="1 2">
    <name type="scientific">Elysia crispata</name>
    <name type="common">lettuce slug</name>
    <dbReference type="NCBI Taxonomy" id="231223"/>
    <lineage>
        <taxon>Eukaryota</taxon>
        <taxon>Metazoa</taxon>
        <taxon>Spiralia</taxon>
        <taxon>Lophotrochozoa</taxon>
        <taxon>Mollusca</taxon>
        <taxon>Gastropoda</taxon>
        <taxon>Heterobranchia</taxon>
        <taxon>Euthyneura</taxon>
        <taxon>Panpulmonata</taxon>
        <taxon>Sacoglossa</taxon>
        <taxon>Placobranchoidea</taxon>
        <taxon>Plakobranchidae</taxon>
        <taxon>Elysia</taxon>
    </lineage>
</organism>
<dbReference type="EMBL" id="JAWDGP010007240">
    <property type="protein sequence ID" value="KAK3727435.1"/>
    <property type="molecule type" value="Genomic_DNA"/>
</dbReference>
<evidence type="ECO:0000313" key="1">
    <source>
        <dbReference type="EMBL" id="KAK3727435.1"/>
    </source>
</evidence>
<proteinExistence type="predicted"/>
<evidence type="ECO:0000313" key="2">
    <source>
        <dbReference type="Proteomes" id="UP001283361"/>
    </source>
</evidence>
<reference evidence="1" key="1">
    <citation type="journal article" date="2023" name="G3 (Bethesda)">
        <title>A reference genome for the long-term kleptoplast-retaining sea slug Elysia crispata morphotype clarki.</title>
        <authorList>
            <person name="Eastman K.E."/>
            <person name="Pendleton A.L."/>
            <person name="Shaikh M.A."/>
            <person name="Suttiyut T."/>
            <person name="Ogas R."/>
            <person name="Tomko P."/>
            <person name="Gavelis G."/>
            <person name="Widhalm J.R."/>
            <person name="Wisecaver J.H."/>
        </authorList>
    </citation>
    <scope>NUCLEOTIDE SEQUENCE</scope>
    <source>
        <strain evidence="1">ECLA1</strain>
    </source>
</reference>